<dbReference type="PROSITE" id="PS51257">
    <property type="entry name" value="PROKAR_LIPOPROTEIN"/>
    <property type="match status" value="1"/>
</dbReference>
<keyword evidence="4" id="KW-1133">Transmembrane helix</keyword>
<keyword evidence="4" id="KW-0472">Membrane</keyword>
<dbReference type="Proteomes" id="UP001493487">
    <property type="component" value="Unassembled WGS sequence"/>
</dbReference>
<dbReference type="SUPFAM" id="SSF53850">
    <property type="entry name" value="Periplasmic binding protein-like II"/>
    <property type="match status" value="1"/>
</dbReference>
<dbReference type="EMBL" id="JASKHM010000001">
    <property type="protein sequence ID" value="MEQ4480921.1"/>
    <property type="molecule type" value="Genomic_DNA"/>
</dbReference>
<evidence type="ECO:0000256" key="3">
    <source>
        <dbReference type="ARBA" id="ARBA00022729"/>
    </source>
</evidence>
<dbReference type="PROSITE" id="PS01037">
    <property type="entry name" value="SBP_BACTERIAL_1"/>
    <property type="match status" value="1"/>
</dbReference>
<evidence type="ECO:0000313" key="5">
    <source>
        <dbReference type="EMBL" id="MEQ4480921.1"/>
    </source>
</evidence>
<dbReference type="Gene3D" id="3.40.190.10">
    <property type="entry name" value="Periplasmic binding protein-like II"/>
    <property type="match status" value="2"/>
</dbReference>
<keyword evidence="4" id="KW-0812">Transmembrane</keyword>
<dbReference type="RefSeq" id="WP_232182997.1">
    <property type="nucleotide sequence ID" value="NZ_JAIOAP010000001.1"/>
</dbReference>
<keyword evidence="3" id="KW-0732">Signal</keyword>
<evidence type="ECO:0000256" key="1">
    <source>
        <dbReference type="ARBA" id="ARBA00008520"/>
    </source>
</evidence>
<evidence type="ECO:0000256" key="2">
    <source>
        <dbReference type="ARBA" id="ARBA00022448"/>
    </source>
</evidence>
<dbReference type="Pfam" id="PF01547">
    <property type="entry name" value="SBP_bac_1"/>
    <property type="match status" value="1"/>
</dbReference>
<dbReference type="PANTHER" id="PTHR43649">
    <property type="entry name" value="ARABINOSE-BINDING PROTEIN-RELATED"/>
    <property type="match status" value="1"/>
</dbReference>
<accession>A0ABV1KLB5</accession>
<dbReference type="PANTHER" id="PTHR43649:SF14">
    <property type="entry name" value="BLR3389 PROTEIN"/>
    <property type="match status" value="1"/>
</dbReference>
<keyword evidence="6" id="KW-1185">Reference proteome</keyword>
<dbReference type="InterPro" id="IPR050490">
    <property type="entry name" value="Bact_solute-bd_prot1"/>
</dbReference>
<comment type="similarity">
    <text evidence="1">Belongs to the bacterial solute-binding protein 1 family.</text>
</comment>
<sequence length="445" mass="49050">MKNRLRTAAAAIFKGSACLLIIGLTGCGWIGDQFGGHAKPSADSYKEATVKLTWYHHFREEGARKWLEIGTSRYTEKHPNVTFEIIAADANTYASTLHNLAAVEKMPDIYMTDSIQAEQEFIDAGYAAELTGKSLLAGMKGDALKGVRTPDGRVWALPIDRNGVGVFYNKAAFAKAGVRGVPETWSEFLAVCERLKRAGIQPIAAGYKDIWTLNADIQPDILASGIGTPDWIRNIEAGKATFAEDKGGFKGVLKRLAERFAYVGDDPFSTGWSDALRMLASGQAAMILNGTWTVDGVRSENPDANIGMFAFPSSDNPANTKFAMKTTGGIVINPKSRHPDIAMDVVKFFATPEMAVVFQDNKKGISIVADAPIDFDPAYVELDQLYIKPGRTFDYSMFYPEVVNQELLAAYQNEITLFLYDPRHDIEKCIRALDESFNRIRPMVK</sequence>
<protein>
    <submittedName>
        <fullName evidence="5">ABC transporter substrate-binding protein</fullName>
    </submittedName>
</protein>
<evidence type="ECO:0000256" key="4">
    <source>
        <dbReference type="SAM" id="Phobius"/>
    </source>
</evidence>
<reference evidence="5 6" key="1">
    <citation type="journal article" date="2023" name="Genome Announc.">
        <title>Pan-Genome Analyses of the Genus Cohnella and Proposal of the Novel Species Cohnella silvisoli sp. nov., Isolated from Forest Soil.</title>
        <authorList>
            <person name="Wang C."/>
            <person name="Mao L."/>
            <person name="Bao G."/>
            <person name="Zhu H."/>
        </authorList>
    </citation>
    <scope>NUCLEOTIDE SEQUENCE [LARGE SCALE GENOMIC DNA]</scope>
    <source>
        <strain evidence="5 6">NL03-T5-1</strain>
    </source>
</reference>
<comment type="caution">
    <text evidence="5">The sequence shown here is derived from an EMBL/GenBank/DDBJ whole genome shotgun (WGS) entry which is preliminary data.</text>
</comment>
<gene>
    <name evidence="5" type="ORF">QJS35_00790</name>
</gene>
<evidence type="ECO:0000313" key="6">
    <source>
        <dbReference type="Proteomes" id="UP001493487"/>
    </source>
</evidence>
<organism evidence="5 6">
    <name type="scientific">Cohnella silvisoli</name>
    <dbReference type="NCBI Taxonomy" id="2873699"/>
    <lineage>
        <taxon>Bacteria</taxon>
        <taxon>Bacillati</taxon>
        <taxon>Bacillota</taxon>
        <taxon>Bacilli</taxon>
        <taxon>Bacillales</taxon>
        <taxon>Paenibacillaceae</taxon>
        <taxon>Cohnella</taxon>
    </lineage>
</organism>
<proteinExistence type="inferred from homology"/>
<dbReference type="InterPro" id="IPR006059">
    <property type="entry name" value="SBP"/>
</dbReference>
<name>A0ABV1KLB5_9BACL</name>
<dbReference type="InterPro" id="IPR006061">
    <property type="entry name" value="SBP_1_CS"/>
</dbReference>
<keyword evidence="2" id="KW-0813">Transport</keyword>
<feature type="transmembrane region" description="Helical" evidence="4">
    <location>
        <begin position="12"/>
        <end position="31"/>
    </location>
</feature>